<dbReference type="InterPro" id="IPR006189">
    <property type="entry name" value="CHASE_dom"/>
</dbReference>
<dbReference type="Gene3D" id="1.10.287.130">
    <property type="match status" value="1"/>
</dbReference>
<reference evidence="12 13" key="1">
    <citation type="submission" date="2019-02" db="EMBL/GenBank/DDBJ databases">
        <title>Deep-cultivation of Planctomycetes and their phenomic and genomic characterization uncovers novel biology.</title>
        <authorList>
            <person name="Wiegand S."/>
            <person name="Jogler M."/>
            <person name="Boedeker C."/>
            <person name="Pinto D."/>
            <person name="Vollmers J."/>
            <person name="Rivas-Marin E."/>
            <person name="Kohn T."/>
            <person name="Peeters S.H."/>
            <person name="Heuer A."/>
            <person name="Rast P."/>
            <person name="Oberbeckmann S."/>
            <person name="Bunk B."/>
            <person name="Jeske O."/>
            <person name="Meyerdierks A."/>
            <person name="Storesund J.E."/>
            <person name="Kallscheuer N."/>
            <person name="Luecker S."/>
            <person name="Lage O.M."/>
            <person name="Pohl T."/>
            <person name="Merkel B.J."/>
            <person name="Hornburger P."/>
            <person name="Mueller R.-W."/>
            <person name="Bruemmer F."/>
            <person name="Labrenz M."/>
            <person name="Spormann A.M."/>
            <person name="Op den Camp H."/>
            <person name="Overmann J."/>
            <person name="Amann R."/>
            <person name="Jetten M.S.M."/>
            <person name="Mascher T."/>
            <person name="Medema M.H."/>
            <person name="Devos D.P."/>
            <person name="Kaster A.-K."/>
            <person name="Ovreas L."/>
            <person name="Rohde M."/>
            <person name="Galperin M.Y."/>
            <person name="Jogler C."/>
        </authorList>
    </citation>
    <scope>NUCLEOTIDE SEQUENCE [LARGE SCALE GENOMIC DNA]</scope>
    <source>
        <strain evidence="12 13">K23_9</strain>
    </source>
</reference>
<dbReference type="Gene3D" id="3.30.450.350">
    <property type="entry name" value="CHASE domain"/>
    <property type="match status" value="1"/>
</dbReference>
<keyword evidence="9" id="KW-0472">Membrane</keyword>
<dbReference type="RefSeq" id="WP_145415730.1">
    <property type="nucleotide sequence ID" value="NZ_CP036526.1"/>
</dbReference>
<dbReference type="InterPro" id="IPR036097">
    <property type="entry name" value="HisK_dim/P_sf"/>
</dbReference>
<evidence type="ECO:0000256" key="9">
    <source>
        <dbReference type="ARBA" id="ARBA00023136"/>
    </source>
</evidence>
<evidence type="ECO:0000313" key="12">
    <source>
        <dbReference type="EMBL" id="QDT08136.1"/>
    </source>
</evidence>
<dbReference type="PANTHER" id="PTHR42878">
    <property type="entry name" value="TWO-COMPONENT HISTIDINE KINASE"/>
    <property type="match status" value="1"/>
</dbReference>
<dbReference type="Pfam" id="PF02518">
    <property type="entry name" value="HATPase_c"/>
    <property type="match status" value="1"/>
</dbReference>
<dbReference type="CDD" id="cd00082">
    <property type="entry name" value="HisKA"/>
    <property type="match status" value="1"/>
</dbReference>
<keyword evidence="13" id="KW-1185">Reference proteome</keyword>
<feature type="domain" description="Histidine kinase" evidence="10">
    <location>
        <begin position="314"/>
        <end position="523"/>
    </location>
</feature>
<name>A0A517NLX7_9BACT</name>
<dbReference type="GO" id="GO:0016020">
    <property type="term" value="C:membrane"/>
    <property type="evidence" value="ECO:0007669"/>
    <property type="project" value="UniProtKB-SubCell"/>
</dbReference>
<dbReference type="OrthoDB" id="9808408at2"/>
<organism evidence="12 13">
    <name type="scientific">Stieleria marina</name>
    <dbReference type="NCBI Taxonomy" id="1930275"/>
    <lineage>
        <taxon>Bacteria</taxon>
        <taxon>Pseudomonadati</taxon>
        <taxon>Planctomycetota</taxon>
        <taxon>Planctomycetia</taxon>
        <taxon>Pirellulales</taxon>
        <taxon>Pirellulaceae</taxon>
        <taxon>Stieleria</taxon>
    </lineage>
</organism>
<dbReference type="GO" id="GO:0000156">
    <property type="term" value="F:phosphorelay response regulator activity"/>
    <property type="evidence" value="ECO:0007669"/>
    <property type="project" value="TreeGrafter"/>
</dbReference>
<dbReference type="SMART" id="SM01079">
    <property type="entry name" value="CHASE"/>
    <property type="match status" value="1"/>
</dbReference>
<feature type="domain" description="CHASE" evidence="11">
    <location>
        <begin position="105"/>
        <end position="200"/>
    </location>
</feature>
<comment type="catalytic activity">
    <reaction evidence="1">
        <text>ATP + protein L-histidine = ADP + protein N-phospho-L-histidine.</text>
        <dbReference type="EC" id="2.7.13.3"/>
    </reaction>
</comment>
<keyword evidence="8" id="KW-1133">Transmembrane helix</keyword>
<dbReference type="PROSITE" id="PS50839">
    <property type="entry name" value="CHASE"/>
    <property type="match status" value="1"/>
</dbReference>
<dbReference type="PROSITE" id="PS50109">
    <property type="entry name" value="HIS_KIN"/>
    <property type="match status" value="1"/>
</dbReference>
<evidence type="ECO:0000256" key="5">
    <source>
        <dbReference type="ARBA" id="ARBA00022679"/>
    </source>
</evidence>
<evidence type="ECO:0000256" key="6">
    <source>
        <dbReference type="ARBA" id="ARBA00022692"/>
    </source>
</evidence>
<comment type="subcellular location">
    <subcellularLocation>
        <location evidence="2">Membrane</location>
    </subcellularLocation>
</comment>
<dbReference type="PRINTS" id="PR00344">
    <property type="entry name" value="BCTRLSENSOR"/>
</dbReference>
<dbReference type="Pfam" id="PF03924">
    <property type="entry name" value="CHASE"/>
    <property type="match status" value="1"/>
</dbReference>
<dbReference type="SMART" id="SM00387">
    <property type="entry name" value="HATPase_c"/>
    <property type="match status" value="1"/>
</dbReference>
<dbReference type="Gene3D" id="3.30.565.10">
    <property type="entry name" value="Histidine kinase-like ATPase, C-terminal domain"/>
    <property type="match status" value="1"/>
</dbReference>
<dbReference type="Pfam" id="PF00512">
    <property type="entry name" value="HisKA"/>
    <property type="match status" value="1"/>
</dbReference>
<protein>
    <recommendedName>
        <fullName evidence="3">histidine kinase</fullName>
        <ecNumber evidence="3">2.7.13.3</ecNumber>
    </recommendedName>
</protein>
<dbReference type="GO" id="GO:0030295">
    <property type="term" value="F:protein kinase activator activity"/>
    <property type="evidence" value="ECO:0007669"/>
    <property type="project" value="TreeGrafter"/>
</dbReference>
<gene>
    <name evidence="12" type="primary">cph1_1</name>
    <name evidence="12" type="ORF">K239x_00680</name>
</gene>
<evidence type="ECO:0000256" key="8">
    <source>
        <dbReference type="ARBA" id="ARBA00022989"/>
    </source>
</evidence>
<proteinExistence type="predicted"/>
<dbReference type="SUPFAM" id="SSF47384">
    <property type="entry name" value="Homodimeric domain of signal transducing histidine kinase"/>
    <property type="match status" value="1"/>
</dbReference>
<dbReference type="EMBL" id="CP036526">
    <property type="protein sequence ID" value="QDT08136.1"/>
    <property type="molecule type" value="Genomic_DNA"/>
</dbReference>
<evidence type="ECO:0000256" key="4">
    <source>
        <dbReference type="ARBA" id="ARBA00022553"/>
    </source>
</evidence>
<dbReference type="InterPro" id="IPR003594">
    <property type="entry name" value="HATPase_dom"/>
</dbReference>
<dbReference type="EC" id="2.7.13.3" evidence="3"/>
<keyword evidence="5 12" id="KW-0808">Transferase</keyword>
<sequence length="523" mass="56664">MKIFRLNVFAGVAVVLLGFAATIALERIAFGRHHVTVQATVAQQLNTVRAAVERSLNERIYLTLGLRAHVSANPDLTPQQFATFAAALMNEGDGIRSVTLIKDNVISDVYPRENNEAAIGVKLLDNDEQREGVLRAIKSRQPWLSAPIDLVQGGQAFINRAPVYVTPPGGKTGSGGYWGLVSILISKEVLLNDIVRELPDELTLAIRAQTAGSAEHVYFYGDSSIVAAQPITLDVSLATGDWEVMGTPTANWPTRAPSSWMLWSLGSLLSIGMGVLTTMLLQSNSNYREARATAESALVQLSRKNEDLEAFLSTASHDLRSPLRHIRAYSDIIMEDAGDRLTDEDHHRLSRISASADRMMNLLDSILRFARTGASGIEPEVFSLSEAAEIVVHQLPEEKLGLVKVGDLPEVFGDKNLLTQVLQNLIENGLKYNRNETIQVCVESHSLPAETQISVSDNGIGMNSAQLANVFKPGVRGVSESDFAGSGFGLAISERIVKAHGGKIWADSAPGKGSTFHLTLPRA</sequence>
<evidence type="ECO:0000256" key="7">
    <source>
        <dbReference type="ARBA" id="ARBA00022777"/>
    </source>
</evidence>
<keyword evidence="4" id="KW-0597">Phosphoprotein</keyword>
<dbReference type="InterPro" id="IPR036890">
    <property type="entry name" value="HATPase_C_sf"/>
</dbReference>
<dbReference type="AlphaFoldDB" id="A0A517NLX7"/>
<evidence type="ECO:0000256" key="2">
    <source>
        <dbReference type="ARBA" id="ARBA00004370"/>
    </source>
</evidence>
<evidence type="ECO:0000259" key="10">
    <source>
        <dbReference type="PROSITE" id="PS50109"/>
    </source>
</evidence>
<dbReference type="SUPFAM" id="SSF55874">
    <property type="entry name" value="ATPase domain of HSP90 chaperone/DNA topoisomerase II/histidine kinase"/>
    <property type="match status" value="1"/>
</dbReference>
<dbReference type="InterPro" id="IPR042240">
    <property type="entry name" value="CHASE_sf"/>
</dbReference>
<dbReference type="GO" id="GO:0007234">
    <property type="term" value="P:osmosensory signaling via phosphorelay pathway"/>
    <property type="evidence" value="ECO:0007669"/>
    <property type="project" value="TreeGrafter"/>
</dbReference>
<accession>A0A517NLX7</accession>
<evidence type="ECO:0000256" key="1">
    <source>
        <dbReference type="ARBA" id="ARBA00000085"/>
    </source>
</evidence>
<keyword evidence="7" id="KW-0418">Kinase</keyword>
<dbReference type="InterPro" id="IPR004358">
    <property type="entry name" value="Sig_transdc_His_kin-like_C"/>
</dbReference>
<evidence type="ECO:0000256" key="3">
    <source>
        <dbReference type="ARBA" id="ARBA00012438"/>
    </source>
</evidence>
<dbReference type="SMART" id="SM00388">
    <property type="entry name" value="HisKA"/>
    <property type="match status" value="1"/>
</dbReference>
<evidence type="ECO:0000313" key="13">
    <source>
        <dbReference type="Proteomes" id="UP000319817"/>
    </source>
</evidence>
<dbReference type="Proteomes" id="UP000319817">
    <property type="component" value="Chromosome"/>
</dbReference>
<keyword evidence="6" id="KW-0812">Transmembrane</keyword>
<evidence type="ECO:0000259" key="11">
    <source>
        <dbReference type="PROSITE" id="PS50839"/>
    </source>
</evidence>
<dbReference type="PANTHER" id="PTHR42878:SF15">
    <property type="entry name" value="BACTERIOPHYTOCHROME"/>
    <property type="match status" value="1"/>
</dbReference>
<dbReference type="GO" id="GO:0000155">
    <property type="term" value="F:phosphorelay sensor kinase activity"/>
    <property type="evidence" value="ECO:0007669"/>
    <property type="project" value="InterPro"/>
</dbReference>
<dbReference type="InterPro" id="IPR050351">
    <property type="entry name" value="BphY/WalK/GraS-like"/>
</dbReference>
<dbReference type="InterPro" id="IPR005467">
    <property type="entry name" value="His_kinase_dom"/>
</dbReference>
<dbReference type="InterPro" id="IPR003661">
    <property type="entry name" value="HisK_dim/P_dom"/>
</dbReference>